<feature type="domain" description="ATPase AAA-type core" evidence="1">
    <location>
        <begin position="27"/>
        <end position="316"/>
    </location>
</feature>
<accession>Q5E5S3</accession>
<dbReference type="eggNOG" id="COG4637">
    <property type="taxonomic scope" value="Bacteria"/>
</dbReference>
<dbReference type="EnsemblBacteria" id="AAW85623">
    <property type="protein sequence ID" value="AAW85623"/>
    <property type="gene ID" value="VF_1128"/>
</dbReference>
<dbReference type="GO" id="GO:0005524">
    <property type="term" value="F:ATP binding"/>
    <property type="evidence" value="ECO:0007669"/>
    <property type="project" value="InterPro"/>
</dbReference>
<dbReference type="KEGG" id="vfi:VF_1128"/>
<sequence>MQIRLSEIQLKNFKSFEDLTISPNNRFNIIIGENSAGKSTIFEGIHLWEKCYEAFILASRKGFYKVRGSTSRYVNYQELDFLRLTSDNDLFFHSGRTRNAEITVTLCVDGDLFNLGFKISRPTSISNAFFRIQPIEQIQFSSFAEKIVADGKTLDEAIFIYQTRPVAGVLQYEPYLNDAQVTKKIQKGISHEVLRNKIIAKRESIEQLEEAITKILGKTVKFDLPPKTRARTDEFVSIKVTIGTGKKQDLHLQGSGFLQIVEILSTIEFLDAPLKLLLVDEPDSHIHTKLQSNLISHLRSILDNQFFIISHNDQFVTNAGEGEVFFLSEEAKFEKQLIPIEHRSFDTIKRALGGVILSLEHLNQAKHIAFVEGNDDAEYLKAINVKLKDITEVSGCLSDVSFFPLRGKDNILQKVEYNKRTLTSILKGKTWNTIFDRDFSTDEVDAELKRQIQGKRCNPFSHTGYCVESVLFSETTILKRFINTFVDDFPVADVNEQIDTVLHDSIIQPINDLHSELNQTVEGRFNGQKRNRPEFSNLQYADVMRSWTIDGDFQTALVMSKPLISLFVTKLEESLGRSLFLRTSNNDEEISSKLFLAYIAFLNDINDLYPSLKELFVQLGVLEERNEQE</sequence>
<dbReference type="PANTHER" id="PTHR43581:SF4">
    <property type="entry name" value="ATP_GTP PHOSPHATASE"/>
    <property type="match status" value="1"/>
</dbReference>
<dbReference type="Proteomes" id="UP000000537">
    <property type="component" value="Chromosome I"/>
</dbReference>
<dbReference type="InterPro" id="IPR027417">
    <property type="entry name" value="P-loop_NTPase"/>
</dbReference>
<dbReference type="OrthoDB" id="3322489at2"/>
<proteinExistence type="predicted"/>
<reference evidence="2 3" key="2">
    <citation type="journal article" date="2008" name="BMC Genomics">
        <title>Comparative genomics-based investigation of resequencing targets in Vibrio fischeri: focus on point miscalls and artefactual expansions.</title>
        <authorList>
            <person name="Mandel M.J."/>
            <person name="Stabb E.V."/>
            <person name="Ruby E.G."/>
        </authorList>
    </citation>
    <scope>NUCLEOTIDE SEQUENCE [LARGE SCALE GENOMIC DNA]</scope>
    <source>
        <strain evidence="3">ATCC 700601 / ES114</strain>
    </source>
</reference>
<evidence type="ECO:0000259" key="1">
    <source>
        <dbReference type="Pfam" id="PF13304"/>
    </source>
</evidence>
<dbReference type="PATRIC" id="fig|312309.11.peg.1134"/>
<dbReference type="STRING" id="312309.VF_1128"/>
<evidence type="ECO:0000313" key="3">
    <source>
        <dbReference type="Proteomes" id="UP000000537"/>
    </source>
</evidence>
<dbReference type="RefSeq" id="WP_011261759.1">
    <property type="nucleotide sequence ID" value="NC_006840.2"/>
</dbReference>
<keyword evidence="3" id="KW-1185">Reference proteome</keyword>
<dbReference type="PANTHER" id="PTHR43581">
    <property type="entry name" value="ATP/GTP PHOSPHATASE"/>
    <property type="match status" value="1"/>
</dbReference>
<dbReference type="EMBL" id="CP000020">
    <property type="protein sequence ID" value="AAW85623.1"/>
    <property type="molecule type" value="Genomic_DNA"/>
</dbReference>
<dbReference type="InterPro" id="IPR051396">
    <property type="entry name" value="Bact_Antivir_Def_Nuclease"/>
</dbReference>
<organism evidence="2 3">
    <name type="scientific">Aliivibrio fischeri (strain ATCC 700601 / ES114)</name>
    <name type="common">Vibrio fischeri</name>
    <dbReference type="NCBI Taxonomy" id="312309"/>
    <lineage>
        <taxon>Bacteria</taxon>
        <taxon>Pseudomonadati</taxon>
        <taxon>Pseudomonadota</taxon>
        <taxon>Gammaproteobacteria</taxon>
        <taxon>Vibrionales</taxon>
        <taxon>Vibrionaceae</taxon>
        <taxon>Aliivibrio</taxon>
    </lineage>
</organism>
<dbReference type="GeneID" id="54163799"/>
<dbReference type="Gene3D" id="3.40.50.300">
    <property type="entry name" value="P-loop containing nucleotide triphosphate hydrolases"/>
    <property type="match status" value="1"/>
</dbReference>
<name>Q5E5S3_ALIF1</name>
<protein>
    <recommendedName>
        <fullName evidence="1">ATPase AAA-type core domain-containing protein</fullName>
    </recommendedName>
</protein>
<dbReference type="AlphaFoldDB" id="Q5E5S3"/>
<dbReference type="InterPro" id="IPR003959">
    <property type="entry name" value="ATPase_AAA_core"/>
</dbReference>
<dbReference type="Pfam" id="PF13304">
    <property type="entry name" value="AAA_21"/>
    <property type="match status" value="1"/>
</dbReference>
<dbReference type="GO" id="GO:0016887">
    <property type="term" value="F:ATP hydrolysis activity"/>
    <property type="evidence" value="ECO:0007669"/>
    <property type="project" value="InterPro"/>
</dbReference>
<reference evidence="2 3" key="1">
    <citation type="journal article" date="2005" name="Proc. Natl. Acad. Sci. U.S.A.">
        <title>Complete genome sequence of Vibrio fischeri: a symbiotic bacterium with pathogenic congeners.</title>
        <authorList>
            <person name="Ruby E.G."/>
            <person name="Urbanowski M."/>
            <person name="Campbell J."/>
            <person name="Dunn A."/>
            <person name="Faini M."/>
            <person name="Gunsalus R."/>
            <person name="Lostroh P."/>
            <person name="Lupp C."/>
            <person name="McCann J."/>
            <person name="Millikan D."/>
            <person name="Schaefer A."/>
            <person name="Stabb E."/>
            <person name="Stevens A."/>
            <person name="Visick K."/>
            <person name="Whistler C."/>
            <person name="Greenberg E.P."/>
        </authorList>
    </citation>
    <scope>NUCLEOTIDE SEQUENCE [LARGE SCALE GENOMIC DNA]</scope>
    <source>
        <strain evidence="3">ATCC 700601 / ES114</strain>
    </source>
</reference>
<evidence type="ECO:0000313" key="2">
    <source>
        <dbReference type="EMBL" id="AAW85623.1"/>
    </source>
</evidence>
<dbReference type="SUPFAM" id="SSF52540">
    <property type="entry name" value="P-loop containing nucleoside triphosphate hydrolases"/>
    <property type="match status" value="1"/>
</dbReference>
<gene>
    <name evidence="2" type="ordered locus">VF_1128</name>
</gene>
<dbReference type="HOGENOM" id="CLU_423216_0_0_6"/>